<dbReference type="AlphaFoldDB" id="A0A0S3SBK7"/>
<proteinExistence type="inferred from homology"/>
<evidence type="ECO:0000259" key="4">
    <source>
        <dbReference type="PROSITE" id="PS50600"/>
    </source>
</evidence>
<keyword evidence="3" id="KW-0378">Hydrolase</keyword>
<dbReference type="GO" id="GO:0006508">
    <property type="term" value="P:proteolysis"/>
    <property type="evidence" value="ECO:0007669"/>
    <property type="project" value="UniProtKB-KW"/>
</dbReference>
<dbReference type="SUPFAM" id="SSF54001">
    <property type="entry name" value="Cysteine proteinases"/>
    <property type="match status" value="1"/>
</dbReference>
<reference evidence="5 6" key="1">
    <citation type="journal article" date="2015" name="Sci. Rep.">
        <title>The power of single molecule real-time sequencing technology in the de novo assembly of a eukaryotic genome.</title>
        <authorList>
            <person name="Sakai H."/>
            <person name="Naito K."/>
            <person name="Ogiso-Tanaka E."/>
            <person name="Takahashi Y."/>
            <person name="Iseki K."/>
            <person name="Muto C."/>
            <person name="Satou K."/>
            <person name="Teruya K."/>
            <person name="Shiroma A."/>
            <person name="Shimoji M."/>
            <person name="Hirano T."/>
            <person name="Itoh T."/>
            <person name="Kaga A."/>
            <person name="Tomooka N."/>
        </authorList>
    </citation>
    <scope>NUCLEOTIDE SEQUENCE [LARGE SCALE GENOMIC DNA]</scope>
    <source>
        <strain evidence="6">cv. Shumari</strain>
    </source>
</reference>
<evidence type="ECO:0000256" key="3">
    <source>
        <dbReference type="ARBA" id="ARBA00022801"/>
    </source>
</evidence>
<protein>
    <recommendedName>
        <fullName evidence="4">Ubiquitin-like protease family profile domain-containing protein</fullName>
    </recommendedName>
</protein>
<comment type="similarity">
    <text evidence="1">Belongs to the peptidase C48 family.</text>
</comment>
<name>A0A0S3SBK7_PHAAN</name>
<feature type="domain" description="Ubiquitin-like protease family profile" evidence="4">
    <location>
        <begin position="80"/>
        <end position="295"/>
    </location>
</feature>
<dbReference type="Proteomes" id="UP000291084">
    <property type="component" value="Chromosome 6"/>
</dbReference>
<evidence type="ECO:0000256" key="2">
    <source>
        <dbReference type="ARBA" id="ARBA00022670"/>
    </source>
</evidence>
<dbReference type="EMBL" id="AP015039">
    <property type="protein sequence ID" value="BAT90194.1"/>
    <property type="molecule type" value="Genomic_DNA"/>
</dbReference>
<evidence type="ECO:0000313" key="5">
    <source>
        <dbReference type="EMBL" id="BAT90194.1"/>
    </source>
</evidence>
<evidence type="ECO:0000313" key="6">
    <source>
        <dbReference type="Proteomes" id="UP000291084"/>
    </source>
</evidence>
<dbReference type="InterPro" id="IPR038765">
    <property type="entry name" value="Papain-like_cys_pep_sf"/>
</dbReference>
<dbReference type="OrthoDB" id="1694156at2759"/>
<organism evidence="5 6">
    <name type="scientific">Vigna angularis var. angularis</name>
    <dbReference type="NCBI Taxonomy" id="157739"/>
    <lineage>
        <taxon>Eukaryota</taxon>
        <taxon>Viridiplantae</taxon>
        <taxon>Streptophyta</taxon>
        <taxon>Embryophyta</taxon>
        <taxon>Tracheophyta</taxon>
        <taxon>Spermatophyta</taxon>
        <taxon>Magnoliopsida</taxon>
        <taxon>eudicotyledons</taxon>
        <taxon>Gunneridae</taxon>
        <taxon>Pentapetalae</taxon>
        <taxon>rosids</taxon>
        <taxon>fabids</taxon>
        <taxon>Fabales</taxon>
        <taxon>Fabaceae</taxon>
        <taxon>Papilionoideae</taxon>
        <taxon>50 kb inversion clade</taxon>
        <taxon>NPAAA clade</taxon>
        <taxon>indigoferoid/millettioid clade</taxon>
        <taxon>Phaseoleae</taxon>
        <taxon>Vigna</taxon>
    </lineage>
</organism>
<dbReference type="Gene3D" id="3.40.395.10">
    <property type="entry name" value="Adenoviral Proteinase, Chain A"/>
    <property type="match status" value="1"/>
</dbReference>
<dbReference type="Pfam" id="PF02902">
    <property type="entry name" value="Peptidase_C48"/>
    <property type="match status" value="1"/>
</dbReference>
<dbReference type="PROSITE" id="PS50600">
    <property type="entry name" value="ULP_PROTEASE"/>
    <property type="match status" value="1"/>
</dbReference>
<gene>
    <name evidence="5" type="primary">Vigan.06G138600</name>
    <name evidence="5" type="ORF">VIGAN_06138600</name>
</gene>
<dbReference type="InterPro" id="IPR003653">
    <property type="entry name" value="Peptidase_C48_C"/>
</dbReference>
<keyword evidence="2" id="KW-0645">Protease</keyword>
<accession>A0A0S3SBK7</accession>
<sequence length="344" mass="39267">MDCNNEEGYKNICWEWFLRDEDRQNSIICAALHLEEGSIAEDDGDELGLSWEQVVMKKIEDNQRKMVAMDKDLRSLATLVGVGKEDYEKGNDGKEEDGDVHGHGGAHGEGQCFQTFTYSDVGGCCSGLKDDVEDVMDIGPVVSTVPLHDDTEDDNLLNVNRTQLYNMVIPFKLPWRVVSEISGQTFGTQECYSFGPRMQVGNMLFVPIIHDGHWWCYAVKIPSLEMFALDSFGHKRKERQKIDNVITHNLALLFGHLLNCAEENKPSLEVQHLHTPIQPNNFDCGVIVLKIMELWDGIDKDERKTMPSYTTEELQQVREHYVCQWILDVDNVRRNEVLEDLGML</sequence>
<keyword evidence="6" id="KW-1185">Reference proteome</keyword>
<evidence type="ECO:0000256" key="1">
    <source>
        <dbReference type="ARBA" id="ARBA00005234"/>
    </source>
</evidence>
<dbReference type="GO" id="GO:0008234">
    <property type="term" value="F:cysteine-type peptidase activity"/>
    <property type="evidence" value="ECO:0007669"/>
    <property type="project" value="InterPro"/>
</dbReference>